<accession>A0A2T0XSU2</accession>
<dbReference type="GO" id="GO:0019867">
    <property type="term" value="C:outer membrane"/>
    <property type="evidence" value="ECO:0007669"/>
    <property type="project" value="InterPro"/>
</dbReference>
<feature type="active site" description="Proton acceptor" evidence="4">
    <location>
        <position position="207"/>
    </location>
</feature>
<comment type="caution">
    <text evidence="6">The sequence shown here is derived from an EMBL/GenBank/DDBJ whole genome shotgun (WGS) entry which is preliminary data.</text>
</comment>
<sequence>MQKSLLLIILILLSTGVLLQAQEERPKIGLVLSGGGAKGLAHIGALRVLEEEGIVPDYITGTSMGSIIGGLYAIGYTAEELDSIVNSVSWTSLLSDQIPLSSVSPQEKEDYNRYQVEFNITREGLEIPSGLVRGQKISELISRLSWHMADIRSFDDFPIPFRCVAADLISGNQYVFDQGNLTTALRASMSIPSVFSPVRLDSMLLVDGGILNNYPVHLCKRMGADIIIGINVGFEDKPNDEGPETLPEILMASATIGGNLAMRRAIRRTDLLISPQLEKYNTASFSNAKEIILLGEEAAREQTDSLRKLMAEHHIAPRTFPKVNKKKAKNKIVSRIQIHGQESTTQQFLLGNMRVQPGDTITSELLRTGIQRAMGTRHFENITYHLDPLDKGYVLVLTVEESNPAKTKFSVHYDNEYKAGLLANLTVRNLFGNSSRTSLTTDISETPRFNVYQLNYLGEKQIAAAKTGFTYENNNLPVYLDDGSKYGTFKQQYSSVYAGFLTNLGTYWQMETSVRYTHSTLQNRSGFSDIFYAGVERFGNTFLSTRFDFNYSSLNRRYFPVRGSKINLFYRFNIDGKELYKGSSNGKELVAPLTNIPNRQYFSLGGHWQKYFPVSRKFTPGIRLSGQFTNKAAPLLDLTFIGGLPFNNRSNEVHFIGYSFREKLVEDFALGEIDLRYRLLQQIHLNIQGGVLFSTINLPKQIEPIGLDKTETVYGYGLMLAYDSFLGPLQLGAGSNNTDHRLRWYFNFGFNF</sequence>
<evidence type="ECO:0000256" key="3">
    <source>
        <dbReference type="ARBA" id="ARBA00023098"/>
    </source>
</evidence>
<dbReference type="InterPro" id="IPR050301">
    <property type="entry name" value="NTE"/>
</dbReference>
<dbReference type="InterPro" id="IPR016035">
    <property type="entry name" value="Acyl_Trfase/lysoPLipase"/>
</dbReference>
<keyword evidence="3 4" id="KW-0443">Lipid metabolism</keyword>
<evidence type="ECO:0000313" key="7">
    <source>
        <dbReference type="Proteomes" id="UP000252733"/>
    </source>
</evidence>
<evidence type="ECO:0000256" key="2">
    <source>
        <dbReference type="ARBA" id="ARBA00022963"/>
    </source>
</evidence>
<feature type="active site" description="Nucleophile" evidence="4">
    <location>
        <position position="63"/>
    </location>
</feature>
<name>A0A2T0XSU2_9BACT</name>
<dbReference type="InterPro" id="IPR043864">
    <property type="entry name" value="Omp85-like_dom"/>
</dbReference>
<dbReference type="AlphaFoldDB" id="A0A2T0XSU2"/>
<keyword evidence="1 4" id="KW-0378">Hydrolase</keyword>
<feature type="short sequence motif" description="GXGXXG" evidence="4">
    <location>
        <begin position="34"/>
        <end position="39"/>
    </location>
</feature>
<dbReference type="Gene3D" id="3.10.20.310">
    <property type="entry name" value="membrane protein fhac"/>
    <property type="match status" value="1"/>
</dbReference>
<dbReference type="Pfam" id="PF01734">
    <property type="entry name" value="Patatin"/>
    <property type="match status" value="1"/>
</dbReference>
<protein>
    <submittedName>
        <fullName evidence="6">NTE family protein</fullName>
    </submittedName>
</protein>
<evidence type="ECO:0000256" key="4">
    <source>
        <dbReference type="PROSITE-ProRule" id="PRU01161"/>
    </source>
</evidence>
<dbReference type="Gene3D" id="3.40.1090.10">
    <property type="entry name" value="Cytosolic phospholipase A2 catalytic domain"/>
    <property type="match status" value="2"/>
</dbReference>
<evidence type="ECO:0000313" key="6">
    <source>
        <dbReference type="EMBL" id="RCW39437.1"/>
    </source>
</evidence>
<organism evidence="6 7">
    <name type="scientific">Marinilabilia salmonicolor</name>
    <dbReference type="NCBI Taxonomy" id="989"/>
    <lineage>
        <taxon>Bacteria</taxon>
        <taxon>Pseudomonadati</taxon>
        <taxon>Bacteroidota</taxon>
        <taxon>Bacteroidia</taxon>
        <taxon>Marinilabiliales</taxon>
        <taxon>Marinilabiliaceae</taxon>
        <taxon>Marinilabilia</taxon>
    </lineage>
</organism>
<dbReference type="InterPro" id="IPR002641">
    <property type="entry name" value="PNPLA_dom"/>
</dbReference>
<evidence type="ECO:0000256" key="1">
    <source>
        <dbReference type="ARBA" id="ARBA00022801"/>
    </source>
</evidence>
<dbReference type="EMBL" id="QPIZ01000001">
    <property type="protein sequence ID" value="RCW39437.1"/>
    <property type="molecule type" value="Genomic_DNA"/>
</dbReference>
<dbReference type="CDD" id="cd07205">
    <property type="entry name" value="Pat_PNPLA6_PNPLA7_NTE1_like"/>
    <property type="match status" value="1"/>
</dbReference>
<dbReference type="GO" id="GO:0016042">
    <property type="term" value="P:lipid catabolic process"/>
    <property type="evidence" value="ECO:0007669"/>
    <property type="project" value="UniProtKB-UniRule"/>
</dbReference>
<dbReference type="SUPFAM" id="SSF52151">
    <property type="entry name" value="FabD/lysophospholipase-like"/>
    <property type="match status" value="1"/>
</dbReference>
<keyword evidence="2 4" id="KW-0442">Lipid degradation</keyword>
<dbReference type="PANTHER" id="PTHR14226">
    <property type="entry name" value="NEUROPATHY TARGET ESTERASE/SWISS CHEESE D.MELANOGASTER"/>
    <property type="match status" value="1"/>
</dbReference>
<dbReference type="PROSITE" id="PS51635">
    <property type="entry name" value="PNPLA"/>
    <property type="match status" value="1"/>
</dbReference>
<feature type="domain" description="PNPLA" evidence="5">
    <location>
        <begin position="30"/>
        <end position="220"/>
    </location>
</feature>
<dbReference type="Proteomes" id="UP000252733">
    <property type="component" value="Unassembled WGS sequence"/>
</dbReference>
<dbReference type="STRING" id="1168289.GCA_000259075_01635"/>
<dbReference type="GO" id="GO:0016787">
    <property type="term" value="F:hydrolase activity"/>
    <property type="evidence" value="ECO:0007669"/>
    <property type="project" value="UniProtKB-UniRule"/>
</dbReference>
<feature type="short sequence motif" description="DGA/G" evidence="4">
    <location>
        <begin position="207"/>
        <end position="209"/>
    </location>
</feature>
<keyword evidence="7" id="KW-1185">Reference proteome</keyword>
<dbReference type="OrthoDB" id="9770965at2"/>
<dbReference type="Gene3D" id="2.40.160.50">
    <property type="entry name" value="membrane protein fhac: a member of the omp85/tpsb transporter family"/>
    <property type="match status" value="1"/>
</dbReference>
<evidence type="ECO:0000259" key="5">
    <source>
        <dbReference type="PROSITE" id="PS51635"/>
    </source>
</evidence>
<dbReference type="RefSeq" id="WP_106151314.1">
    <property type="nucleotide sequence ID" value="NZ_PVTS01000001.1"/>
</dbReference>
<reference evidence="6 7" key="1">
    <citation type="submission" date="2018-07" db="EMBL/GenBank/DDBJ databases">
        <title>Freshwater and sediment microbial communities from various areas in North America, analyzing microbe dynamics in response to fracking.</title>
        <authorList>
            <person name="Lamendella R."/>
        </authorList>
    </citation>
    <scope>NUCLEOTIDE SEQUENCE [LARGE SCALE GENOMIC DNA]</scope>
    <source>
        <strain evidence="6 7">160A</strain>
    </source>
</reference>
<gene>
    <name evidence="6" type="ORF">DFO77_101207</name>
</gene>
<feature type="short sequence motif" description="GXSXG" evidence="4">
    <location>
        <begin position="61"/>
        <end position="65"/>
    </location>
</feature>
<proteinExistence type="predicted"/>
<dbReference type="PANTHER" id="PTHR14226:SF76">
    <property type="entry name" value="NTE FAMILY PROTEIN RSSA"/>
    <property type="match status" value="1"/>
</dbReference>
<dbReference type="Pfam" id="PF19143">
    <property type="entry name" value="Omp85_2"/>
    <property type="match status" value="2"/>
</dbReference>